<dbReference type="Proteomes" id="UP000054279">
    <property type="component" value="Unassembled WGS sequence"/>
</dbReference>
<dbReference type="SUPFAM" id="SSF52047">
    <property type="entry name" value="RNI-like"/>
    <property type="match status" value="1"/>
</dbReference>
<evidence type="ECO:0008006" key="4">
    <source>
        <dbReference type="Google" id="ProtNLM"/>
    </source>
</evidence>
<reference evidence="2 3" key="1">
    <citation type="submission" date="2014-06" db="EMBL/GenBank/DDBJ databases">
        <title>Evolutionary Origins and Diversification of the Mycorrhizal Mutualists.</title>
        <authorList>
            <consortium name="DOE Joint Genome Institute"/>
            <consortium name="Mycorrhizal Genomics Consortium"/>
            <person name="Kohler A."/>
            <person name="Kuo A."/>
            <person name="Nagy L.G."/>
            <person name="Floudas D."/>
            <person name="Copeland A."/>
            <person name="Barry K.W."/>
            <person name="Cichocki N."/>
            <person name="Veneault-Fourrey C."/>
            <person name="LaButti K."/>
            <person name="Lindquist E.A."/>
            <person name="Lipzen A."/>
            <person name="Lundell T."/>
            <person name="Morin E."/>
            <person name="Murat C."/>
            <person name="Riley R."/>
            <person name="Ohm R."/>
            <person name="Sun H."/>
            <person name="Tunlid A."/>
            <person name="Henrissat B."/>
            <person name="Grigoriev I.V."/>
            <person name="Hibbett D.S."/>
            <person name="Martin F."/>
        </authorList>
    </citation>
    <scope>NUCLEOTIDE SEQUENCE [LARGE SCALE GENOMIC DNA]</scope>
    <source>
        <strain evidence="2 3">SS14</strain>
    </source>
</reference>
<evidence type="ECO:0000313" key="2">
    <source>
        <dbReference type="EMBL" id="KIJ40690.1"/>
    </source>
</evidence>
<feature type="region of interest" description="Disordered" evidence="1">
    <location>
        <begin position="195"/>
        <end position="214"/>
    </location>
</feature>
<dbReference type="AlphaFoldDB" id="A0A0C9VQX0"/>
<dbReference type="InterPro" id="IPR032675">
    <property type="entry name" value="LRR_dom_sf"/>
</dbReference>
<gene>
    <name evidence="2" type="ORF">M422DRAFT_256385</name>
</gene>
<accession>A0A0C9VQX0</accession>
<sequence length="249" mass="28491">MLNQRLPNIRRLSLNVVAFPPFSTFRNITATLAFSKLEELFISAQPVLCSFLTRMTMPELHTLSLKLDYSRLPRDALAPELTDNIARCDFPKLKALRFYSFSFKCADQLGFALAFFKKLQCLDFVDCTLPPTSFQGFLESGSILASLERITLWKTDWSIEDLVLYLAARRTVLSETMIRALPMVVSIRDSKSSHSRSIENAEEGELSAEELEDRQDWEREQEVHMKNAEWMSKAEAMGIRFTTEAISSI</sequence>
<evidence type="ECO:0000313" key="3">
    <source>
        <dbReference type="Proteomes" id="UP000054279"/>
    </source>
</evidence>
<dbReference type="Gene3D" id="3.80.10.10">
    <property type="entry name" value="Ribonuclease Inhibitor"/>
    <property type="match status" value="1"/>
</dbReference>
<protein>
    <recommendedName>
        <fullName evidence="4">F-box domain-containing protein</fullName>
    </recommendedName>
</protein>
<dbReference type="HOGENOM" id="CLU_073663_0_0_1"/>
<name>A0A0C9VQX0_SPHS4</name>
<feature type="compositionally biased region" description="Acidic residues" evidence="1">
    <location>
        <begin position="200"/>
        <end position="213"/>
    </location>
</feature>
<evidence type="ECO:0000256" key="1">
    <source>
        <dbReference type="SAM" id="MobiDB-lite"/>
    </source>
</evidence>
<keyword evidence="3" id="KW-1185">Reference proteome</keyword>
<dbReference type="EMBL" id="KN837142">
    <property type="protein sequence ID" value="KIJ40690.1"/>
    <property type="molecule type" value="Genomic_DNA"/>
</dbReference>
<organism evidence="2 3">
    <name type="scientific">Sphaerobolus stellatus (strain SS14)</name>
    <dbReference type="NCBI Taxonomy" id="990650"/>
    <lineage>
        <taxon>Eukaryota</taxon>
        <taxon>Fungi</taxon>
        <taxon>Dikarya</taxon>
        <taxon>Basidiomycota</taxon>
        <taxon>Agaricomycotina</taxon>
        <taxon>Agaricomycetes</taxon>
        <taxon>Phallomycetidae</taxon>
        <taxon>Geastrales</taxon>
        <taxon>Sphaerobolaceae</taxon>
        <taxon>Sphaerobolus</taxon>
    </lineage>
</organism>
<proteinExistence type="predicted"/>